<dbReference type="Gene3D" id="1.10.287.130">
    <property type="match status" value="1"/>
</dbReference>
<dbReference type="Gene3D" id="3.30.565.10">
    <property type="entry name" value="Histidine kinase-like ATPase, C-terminal domain"/>
    <property type="match status" value="1"/>
</dbReference>
<organism evidence="14 15">
    <name type="scientific">Nonomuraea soli</name>
    <dbReference type="NCBI Taxonomy" id="1032476"/>
    <lineage>
        <taxon>Bacteria</taxon>
        <taxon>Bacillati</taxon>
        <taxon>Actinomycetota</taxon>
        <taxon>Actinomycetes</taxon>
        <taxon>Streptosporangiales</taxon>
        <taxon>Streptosporangiaceae</taxon>
        <taxon>Nonomuraea</taxon>
    </lineage>
</organism>
<dbReference type="GO" id="GO:0000155">
    <property type="term" value="F:phosphorelay sensor kinase activity"/>
    <property type="evidence" value="ECO:0007669"/>
    <property type="project" value="InterPro"/>
</dbReference>
<reference evidence="14 15" key="1">
    <citation type="submission" date="2020-07" db="EMBL/GenBank/DDBJ databases">
        <title>Genomic Encyclopedia of Type Strains, Phase IV (KMG-IV): sequencing the most valuable type-strain genomes for metagenomic binning, comparative biology and taxonomic classification.</title>
        <authorList>
            <person name="Goeker M."/>
        </authorList>
    </citation>
    <scope>NUCLEOTIDE SEQUENCE [LARGE SCALE GENOMIC DNA]</scope>
    <source>
        <strain evidence="14 15">DSM 45533</strain>
    </source>
</reference>
<dbReference type="EMBL" id="JACDUR010000002">
    <property type="protein sequence ID" value="MBA2890599.1"/>
    <property type="molecule type" value="Genomic_DNA"/>
</dbReference>
<keyword evidence="6 11" id="KW-0812">Transmembrane</keyword>
<sequence length="439" mass="47516">MARIWARTLRGRVTLIAAAVAAFVLLPVGIGGVVAARGFVETLTWTETRNTAAQITAQHREGRVSFPTDAYFAQIVTASGDVVAASPAALGLPRLSTAWPTADNRILNTTSCLATGCLHVTAIRESTRPESAVVYAAQRSPVILSTWMLEAIITAQMLLLVALISWITWLMAGRALRPVARIRAQLDEVNATDLSRRVTEPMTQDEVAQLARSINGTLGRLERSAEQQRQFAHDASHELRTPIAGLRAQLESAQLYPDDTDVGELVEGALRDTDRIEAIITDLLLLARIGSRVDVTKEPVDLGILVRKALSDRSGGVPITAELGDGIVVNGVRLQLDRLLANLLDNAERHALSRIDITLSASDAEAVLTVENDGPPIPEADRERIFERFTRLDSARSRDEGGTGLGLAIAREVALAHRGALTVDRDARFTLRLPLAEPE</sequence>
<proteinExistence type="predicted"/>
<dbReference type="AlphaFoldDB" id="A0A7W0CG85"/>
<dbReference type="SUPFAM" id="SSF47384">
    <property type="entry name" value="Homodimeric domain of signal transducing histidine kinase"/>
    <property type="match status" value="1"/>
</dbReference>
<dbReference type="Pfam" id="PF00672">
    <property type="entry name" value="HAMP"/>
    <property type="match status" value="1"/>
</dbReference>
<dbReference type="Pfam" id="PF02518">
    <property type="entry name" value="HATPase_c"/>
    <property type="match status" value="1"/>
</dbReference>
<dbReference type="SMART" id="SM00304">
    <property type="entry name" value="HAMP"/>
    <property type="match status" value="1"/>
</dbReference>
<feature type="domain" description="HAMP" evidence="13">
    <location>
        <begin position="173"/>
        <end position="226"/>
    </location>
</feature>
<dbReference type="Pfam" id="PF00512">
    <property type="entry name" value="HisKA"/>
    <property type="match status" value="1"/>
</dbReference>
<evidence type="ECO:0000259" key="12">
    <source>
        <dbReference type="PROSITE" id="PS50109"/>
    </source>
</evidence>
<evidence type="ECO:0000256" key="11">
    <source>
        <dbReference type="SAM" id="Phobius"/>
    </source>
</evidence>
<dbReference type="GO" id="GO:0005886">
    <property type="term" value="C:plasma membrane"/>
    <property type="evidence" value="ECO:0007669"/>
    <property type="project" value="UniProtKB-SubCell"/>
</dbReference>
<evidence type="ECO:0000256" key="7">
    <source>
        <dbReference type="ARBA" id="ARBA00022777"/>
    </source>
</evidence>
<dbReference type="InterPro" id="IPR050428">
    <property type="entry name" value="TCS_sensor_his_kinase"/>
</dbReference>
<protein>
    <recommendedName>
        <fullName evidence="3">histidine kinase</fullName>
        <ecNumber evidence="3">2.7.13.3</ecNumber>
    </recommendedName>
</protein>
<keyword evidence="5" id="KW-0808">Transferase</keyword>
<dbReference type="CDD" id="cd00082">
    <property type="entry name" value="HisKA"/>
    <property type="match status" value="1"/>
</dbReference>
<dbReference type="SMART" id="SM00388">
    <property type="entry name" value="HisKA"/>
    <property type="match status" value="1"/>
</dbReference>
<evidence type="ECO:0000256" key="1">
    <source>
        <dbReference type="ARBA" id="ARBA00000085"/>
    </source>
</evidence>
<dbReference type="PANTHER" id="PTHR45436:SF5">
    <property type="entry name" value="SENSOR HISTIDINE KINASE TRCS"/>
    <property type="match status" value="1"/>
</dbReference>
<accession>A0A7W0CG85</accession>
<dbReference type="PROSITE" id="PS50109">
    <property type="entry name" value="HIS_KIN"/>
    <property type="match status" value="1"/>
</dbReference>
<dbReference type="PRINTS" id="PR00344">
    <property type="entry name" value="BCTRLSENSOR"/>
</dbReference>
<evidence type="ECO:0000259" key="13">
    <source>
        <dbReference type="PROSITE" id="PS50885"/>
    </source>
</evidence>
<dbReference type="InterPro" id="IPR005467">
    <property type="entry name" value="His_kinase_dom"/>
</dbReference>
<name>A0A7W0CG85_9ACTN</name>
<comment type="caution">
    <text evidence="14">The sequence shown here is derived from an EMBL/GenBank/DDBJ whole genome shotgun (WGS) entry which is preliminary data.</text>
</comment>
<dbReference type="SUPFAM" id="SSF55874">
    <property type="entry name" value="ATPase domain of HSP90 chaperone/DNA topoisomerase II/histidine kinase"/>
    <property type="match status" value="1"/>
</dbReference>
<evidence type="ECO:0000256" key="10">
    <source>
        <dbReference type="ARBA" id="ARBA00023136"/>
    </source>
</evidence>
<dbReference type="SUPFAM" id="SSF158472">
    <property type="entry name" value="HAMP domain-like"/>
    <property type="match status" value="1"/>
</dbReference>
<evidence type="ECO:0000256" key="5">
    <source>
        <dbReference type="ARBA" id="ARBA00022679"/>
    </source>
</evidence>
<keyword evidence="7 14" id="KW-0418">Kinase</keyword>
<evidence type="ECO:0000256" key="3">
    <source>
        <dbReference type="ARBA" id="ARBA00012438"/>
    </source>
</evidence>
<dbReference type="SMART" id="SM00387">
    <property type="entry name" value="HATPase_c"/>
    <property type="match status" value="1"/>
</dbReference>
<evidence type="ECO:0000256" key="8">
    <source>
        <dbReference type="ARBA" id="ARBA00022989"/>
    </source>
</evidence>
<dbReference type="Gene3D" id="6.10.340.10">
    <property type="match status" value="1"/>
</dbReference>
<feature type="transmembrane region" description="Helical" evidence="11">
    <location>
        <begin position="147"/>
        <end position="172"/>
    </location>
</feature>
<dbReference type="InterPro" id="IPR003661">
    <property type="entry name" value="HisK_dim/P_dom"/>
</dbReference>
<dbReference type="RefSeq" id="WP_181609405.1">
    <property type="nucleotide sequence ID" value="NZ_BAABAM010000006.1"/>
</dbReference>
<keyword evidence="15" id="KW-1185">Reference proteome</keyword>
<keyword evidence="8 11" id="KW-1133">Transmembrane helix</keyword>
<dbReference type="InterPro" id="IPR003594">
    <property type="entry name" value="HATPase_dom"/>
</dbReference>
<dbReference type="InterPro" id="IPR036097">
    <property type="entry name" value="HisK_dim/P_sf"/>
</dbReference>
<dbReference type="EC" id="2.7.13.3" evidence="3"/>
<dbReference type="Proteomes" id="UP000530928">
    <property type="component" value="Unassembled WGS sequence"/>
</dbReference>
<dbReference type="InterPro" id="IPR003660">
    <property type="entry name" value="HAMP_dom"/>
</dbReference>
<dbReference type="PROSITE" id="PS50885">
    <property type="entry name" value="HAMP"/>
    <property type="match status" value="1"/>
</dbReference>
<keyword evidence="10 11" id="KW-0472">Membrane</keyword>
<dbReference type="InterPro" id="IPR004358">
    <property type="entry name" value="Sig_transdc_His_kin-like_C"/>
</dbReference>
<evidence type="ECO:0000256" key="6">
    <source>
        <dbReference type="ARBA" id="ARBA00022692"/>
    </source>
</evidence>
<gene>
    <name evidence="14" type="ORF">HNR30_001940</name>
</gene>
<dbReference type="CDD" id="cd06225">
    <property type="entry name" value="HAMP"/>
    <property type="match status" value="1"/>
</dbReference>
<evidence type="ECO:0000313" key="14">
    <source>
        <dbReference type="EMBL" id="MBA2890599.1"/>
    </source>
</evidence>
<evidence type="ECO:0000256" key="4">
    <source>
        <dbReference type="ARBA" id="ARBA00022553"/>
    </source>
</evidence>
<feature type="domain" description="Histidine kinase" evidence="12">
    <location>
        <begin position="234"/>
        <end position="437"/>
    </location>
</feature>
<dbReference type="InterPro" id="IPR036890">
    <property type="entry name" value="HATPase_C_sf"/>
</dbReference>
<keyword evidence="4" id="KW-0597">Phosphoprotein</keyword>
<dbReference type="PANTHER" id="PTHR45436">
    <property type="entry name" value="SENSOR HISTIDINE KINASE YKOH"/>
    <property type="match status" value="1"/>
</dbReference>
<evidence type="ECO:0000256" key="2">
    <source>
        <dbReference type="ARBA" id="ARBA00004236"/>
    </source>
</evidence>
<evidence type="ECO:0000313" key="15">
    <source>
        <dbReference type="Proteomes" id="UP000530928"/>
    </source>
</evidence>
<keyword evidence="9" id="KW-0902">Two-component regulatory system</keyword>
<evidence type="ECO:0000256" key="9">
    <source>
        <dbReference type="ARBA" id="ARBA00023012"/>
    </source>
</evidence>
<comment type="catalytic activity">
    <reaction evidence="1">
        <text>ATP + protein L-histidine = ADP + protein N-phospho-L-histidine.</text>
        <dbReference type="EC" id="2.7.13.3"/>
    </reaction>
</comment>
<comment type="subcellular location">
    <subcellularLocation>
        <location evidence="2">Cell membrane</location>
    </subcellularLocation>
</comment>